<dbReference type="PANTHER" id="PTHR24286:SF194">
    <property type="entry name" value="STEROID (22S)-HYDROXYLASE"/>
    <property type="match status" value="1"/>
</dbReference>
<evidence type="ECO:0000313" key="13">
    <source>
        <dbReference type="Proteomes" id="UP001179952"/>
    </source>
</evidence>
<evidence type="ECO:0000256" key="5">
    <source>
        <dbReference type="ARBA" id="ARBA00022989"/>
    </source>
</evidence>
<reference evidence="12" key="1">
    <citation type="journal article" date="2023" name="Nat. Commun.">
        <title>Diploid and tetraploid genomes of Acorus and the evolution of monocots.</title>
        <authorList>
            <person name="Ma L."/>
            <person name="Liu K.W."/>
            <person name="Li Z."/>
            <person name="Hsiao Y.Y."/>
            <person name="Qi Y."/>
            <person name="Fu T."/>
            <person name="Tang G.D."/>
            <person name="Zhang D."/>
            <person name="Sun W.H."/>
            <person name="Liu D.K."/>
            <person name="Li Y."/>
            <person name="Chen G.Z."/>
            <person name="Liu X.D."/>
            <person name="Liao X.Y."/>
            <person name="Jiang Y.T."/>
            <person name="Yu X."/>
            <person name="Hao Y."/>
            <person name="Huang J."/>
            <person name="Zhao X.W."/>
            <person name="Ke S."/>
            <person name="Chen Y.Y."/>
            <person name="Wu W.L."/>
            <person name="Hsu J.L."/>
            <person name="Lin Y.F."/>
            <person name="Huang M.D."/>
            <person name="Li C.Y."/>
            <person name="Huang L."/>
            <person name="Wang Z.W."/>
            <person name="Zhao X."/>
            <person name="Zhong W.Y."/>
            <person name="Peng D.H."/>
            <person name="Ahmad S."/>
            <person name="Lan S."/>
            <person name="Zhang J.S."/>
            <person name="Tsai W.C."/>
            <person name="Van de Peer Y."/>
            <person name="Liu Z.J."/>
        </authorList>
    </citation>
    <scope>NUCLEOTIDE SEQUENCE</scope>
    <source>
        <strain evidence="12">SCP</strain>
    </source>
</reference>
<dbReference type="GO" id="GO:0004497">
    <property type="term" value="F:monooxygenase activity"/>
    <property type="evidence" value="ECO:0007669"/>
    <property type="project" value="UniProtKB-KW"/>
</dbReference>
<feature type="chain" id="PRO_5043866241" evidence="11">
    <location>
        <begin position="20"/>
        <end position="485"/>
    </location>
</feature>
<dbReference type="Proteomes" id="UP001179952">
    <property type="component" value="Unassembled WGS sequence"/>
</dbReference>
<dbReference type="GO" id="GO:0010268">
    <property type="term" value="P:brassinosteroid homeostasis"/>
    <property type="evidence" value="ECO:0007669"/>
    <property type="project" value="TreeGrafter"/>
</dbReference>
<evidence type="ECO:0000256" key="6">
    <source>
        <dbReference type="ARBA" id="ARBA00023002"/>
    </source>
</evidence>
<accession>A0AAV9BK69</accession>
<evidence type="ECO:0000256" key="9">
    <source>
        <dbReference type="PIRSR" id="PIRSR602403-1"/>
    </source>
</evidence>
<evidence type="ECO:0000313" key="12">
    <source>
        <dbReference type="EMBL" id="KAK1277005.1"/>
    </source>
</evidence>
<dbReference type="InterPro" id="IPR017972">
    <property type="entry name" value="Cyt_P450_CS"/>
</dbReference>
<organism evidence="12 13">
    <name type="scientific">Acorus gramineus</name>
    <name type="common">Dwarf sweet flag</name>
    <dbReference type="NCBI Taxonomy" id="55184"/>
    <lineage>
        <taxon>Eukaryota</taxon>
        <taxon>Viridiplantae</taxon>
        <taxon>Streptophyta</taxon>
        <taxon>Embryophyta</taxon>
        <taxon>Tracheophyta</taxon>
        <taxon>Spermatophyta</taxon>
        <taxon>Magnoliopsida</taxon>
        <taxon>Liliopsida</taxon>
        <taxon>Acoraceae</taxon>
        <taxon>Acorus</taxon>
    </lineage>
</organism>
<evidence type="ECO:0000256" key="10">
    <source>
        <dbReference type="RuleBase" id="RU000461"/>
    </source>
</evidence>
<name>A0AAV9BK69_ACOGR</name>
<sequence length="485" mass="55927">MSLVALFFFSPLILIIIHAWRSNKRSNTSLHIPKGSTGWPFIGELIPFLKPHPSIHMSPFIEQRISKYGKIFRSQILGRQVIFSRDAELNRIVLQNTGQVFKIDWPMNFKGLFGKYNISLLEGEAHRVNRSLYVSFLSLERVRGGLLREVDRQASLILDSWKENSLVYFKEETRKFAFNTAFKFVMNCDANNPEVDQLRGEYINLNKGMVSLPFNFPGTTYRKALQVFSFILSRSNVLKYINQKVKERQQQINDGCEGNADDLLSFLLNQIALSEEEIADHLLSFIFAAHDTLSSVIPLAIYFLEGCQRAVDQLREEHLHIRKMMESRGETELNWTDYKQMEFTQCVINETLRLGNVVRYLPRTVTKTIQFKGYDIPSGYTVMPAVAAVHMDPSLFDDPQCFNPWRWQRESSSPARNNNLMSFGGGQRLCPGMEFAKVELSVFIHRLVLAYVWETEEPDPPMALPMVDFARGLPMKIRPYMSPIV</sequence>
<dbReference type="GO" id="GO:0005506">
    <property type="term" value="F:iron ion binding"/>
    <property type="evidence" value="ECO:0007669"/>
    <property type="project" value="InterPro"/>
</dbReference>
<keyword evidence="10" id="KW-0503">Monooxygenase</keyword>
<dbReference type="PROSITE" id="PS00086">
    <property type="entry name" value="CYTOCHROME_P450"/>
    <property type="match status" value="1"/>
</dbReference>
<keyword evidence="7 9" id="KW-0408">Iron</keyword>
<proteinExistence type="inferred from homology"/>
<feature type="signal peptide" evidence="11">
    <location>
        <begin position="1"/>
        <end position="19"/>
    </location>
</feature>
<keyword evidence="6 10" id="KW-0560">Oxidoreductase</keyword>
<dbReference type="EMBL" id="JAUJYN010000003">
    <property type="protein sequence ID" value="KAK1277005.1"/>
    <property type="molecule type" value="Genomic_DNA"/>
</dbReference>
<evidence type="ECO:0000256" key="1">
    <source>
        <dbReference type="ARBA" id="ARBA00004167"/>
    </source>
</evidence>
<comment type="similarity">
    <text evidence="2 10">Belongs to the cytochrome P450 family.</text>
</comment>
<dbReference type="PRINTS" id="PR00385">
    <property type="entry name" value="P450"/>
</dbReference>
<keyword evidence="9 10" id="KW-0349">Heme</keyword>
<dbReference type="PRINTS" id="PR00465">
    <property type="entry name" value="EP450IV"/>
</dbReference>
<dbReference type="InterPro" id="IPR001128">
    <property type="entry name" value="Cyt_P450"/>
</dbReference>
<dbReference type="GO" id="GO:0016020">
    <property type="term" value="C:membrane"/>
    <property type="evidence" value="ECO:0007669"/>
    <property type="project" value="UniProtKB-SubCell"/>
</dbReference>
<gene>
    <name evidence="12" type="ORF">QJS04_geneDACA011639</name>
</gene>
<keyword evidence="11" id="KW-0732">Signal</keyword>
<dbReference type="Pfam" id="PF00067">
    <property type="entry name" value="p450"/>
    <property type="match status" value="1"/>
</dbReference>
<evidence type="ECO:0000256" key="2">
    <source>
        <dbReference type="ARBA" id="ARBA00010617"/>
    </source>
</evidence>
<keyword evidence="13" id="KW-1185">Reference proteome</keyword>
<evidence type="ECO:0000256" key="11">
    <source>
        <dbReference type="SAM" id="SignalP"/>
    </source>
</evidence>
<dbReference type="GO" id="GO:0020037">
    <property type="term" value="F:heme binding"/>
    <property type="evidence" value="ECO:0007669"/>
    <property type="project" value="InterPro"/>
</dbReference>
<dbReference type="SUPFAM" id="SSF48264">
    <property type="entry name" value="Cytochrome P450"/>
    <property type="match status" value="1"/>
</dbReference>
<evidence type="ECO:0000256" key="8">
    <source>
        <dbReference type="ARBA" id="ARBA00023136"/>
    </source>
</evidence>
<keyword evidence="4 9" id="KW-0479">Metal-binding</keyword>
<feature type="binding site" description="axial binding residue" evidence="9">
    <location>
        <position position="430"/>
    </location>
    <ligand>
        <name>heme</name>
        <dbReference type="ChEBI" id="CHEBI:30413"/>
    </ligand>
    <ligandPart>
        <name>Fe</name>
        <dbReference type="ChEBI" id="CHEBI:18248"/>
    </ligandPart>
</feature>
<dbReference type="AlphaFoldDB" id="A0AAV9BK69"/>
<dbReference type="InterPro" id="IPR002403">
    <property type="entry name" value="Cyt_P450_E_grp-IV"/>
</dbReference>
<evidence type="ECO:0000256" key="7">
    <source>
        <dbReference type="ARBA" id="ARBA00023004"/>
    </source>
</evidence>
<evidence type="ECO:0000256" key="4">
    <source>
        <dbReference type="ARBA" id="ARBA00022723"/>
    </source>
</evidence>
<dbReference type="GO" id="GO:0016125">
    <property type="term" value="P:sterol metabolic process"/>
    <property type="evidence" value="ECO:0007669"/>
    <property type="project" value="TreeGrafter"/>
</dbReference>
<dbReference type="InterPro" id="IPR036396">
    <property type="entry name" value="Cyt_P450_sf"/>
</dbReference>
<keyword evidence="3" id="KW-0812">Transmembrane</keyword>
<dbReference type="CDD" id="cd11043">
    <property type="entry name" value="CYP90-like"/>
    <property type="match status" value="1"/>
</dbReference>
<dbReference type="PANTHER" id="PTHR24286">
    <property type="entry name" value="CYTOCHROME P450 26"/>
    <property type="match status" value="1"/>
</dbReference>
<evidence type="ECO:0000256" key="3">
    <source>
        <dbReference type="ARBA" id="ARBA00022692"/>
    </source>
</evidence>
<comment type="cofactor">
    <cofactor evidence="9">
        <name>heme</name>
        <dbReference type="ChEBI" id="CHEBI:30413"/>
    </cofactor>
</comment>
<keyword evidence="8" id="KW-0472">Membrane</keyword>
<dbReference type="GO" id="GO:0016705">
    <property type="term" value="F:oxidoreductase activity, acting on paired donors, with incorporation or reduction of molecular oxygen"/>
    <property type="evidence" value="ECO:0007669"/>
    <property type="project" value="InterPro"/>
</dbReference>
<reference evidence="12" key="2">
    <citation type="submission" date="2023-06" db="EMBL/GenBank/DDBJ databases">
        <authorList>
            <person name="Ma L."/>
            <person name="Liu K.-W."/>
            <person name="Li Z."/>
            <person name="Hsiao Y.-Y."/>
            <person name="Qi Y."/>
            <person name="Fu T."/>
            <person name="Tang G."/>
            <person name="Zhang D."/>
            <person name="Sun W.-H."/>
            <person name="Liu D.-K."/>
            <person name="Li Y."/>
            <person name="Chen G.-Z."/>
            <person name="Liu X.-D."/>
            <person name="Liao X.-Y."/>
            <person name="Jiang Y.-T."/>
            <person name="Yu X."/>
            <person name="Hao Y."/>
            <person name="Huang J."/>
            <person name="Zhao X.-W."/>
            <person name="Ke S."/>
            <person name="Chen Y.-Y."/>
            <person name="Wu W.-L."/>
            <person name="Hsu J.-L."/>
            <person name="Lin Y.-F."/>
            <person name="Huang M.-D."/>
            <person name="Li C.-Y."/>
            <person name="Huang L."/>
            <person name="Wang Z.-W."/>
            <person name="Zhao X."/>
            <person name="Zhong W.-Y."/>
            <person name="Peng D.-H."/>
            <person name="Ahmad S."/>
            <person name="Lan S."/>
            <person name="Zhang J.-S."/>
            <person name="Tsai W.-C."/>
            <person name="Van De Peer Y."/>
            <person name="Liu Z.-J."/>
        </authorList>
    </citation>
    <scope>NUCLEOTIDE SEQUENCE</scope>
    <source>
        <strain evidence="12">SCP</strain>
        <tissue evidence="12">Leaves</tissue>
    </source>
</reference>
<dbReference type="GO" id="GO:0016132">
    <property type="term" value="P:brassinosteroid biosynthetic process"/>
    <property type="evidence" value="ECO:0007669"/>
    <property type="project" value="TreeGrafter"/>
</dbReference>
<protein>
    <submittedName>
        <fullName evidence="12">Cytochrome P450 90B1</fullName>
    </submittedName>
</protein>
<dbReference type="Gene3D" id="1.10.630.10">
    <property type="entry name" value="Cytochrome P450"/>
    <property type="match status" value="1"/>
</dbReference>
<comment type="caution">
    <text evidence="12">The sequence shown here is derived from an EMBL/GenBank/DDBJ whole genome shotgun (WGS) entry which is preliminary data.</text>
</comment>
<keyword evidence="5" id="KW-1133">Transmembrane helix</keyword>
<comment type="subcellular location">
    <subcellularLocation>
        <location evidence="1">Membrane</location>
        <topology evidence="1">Single-pass membrane protein</topology>
    </subcellularLocation>
</comment>